<feature type="compositionally biased region" description="Basic and acidic residues" evidence="1">
    <location>
        <begin position="479"/>
        <end position="489"/>
    </location>
</feature>
<protein>
    <submittedName>
        <fullName evidence="2">Uncharacterized protein</fullName>
    </submittedName>
</protein>
<reference evidence="2 3" key="1">
    <citation type="submission" date="2017-07" db="EMBL/GenBank/DDBJ databases">
        <title>Genome sequence of the Sordaria macrospora wild type strain R19027.</title>
        <authorList>
            <person name="Nowrousian M."/>
            <person name="Teichert I."/>
            <person name="Kueck U."/>
        </authorList>
    </citation>
    <scope>NUCLEOTIDE SEQUENCE [LARGE SCALE GENOMIC DNA]</scope>
    <source>
        <strain evidence="2 3">R19027</strain>
        <tissue evidence="2">Mycelium</tissue>
    </source>
</reference>
<evidence type="ECO:0000313" key="3">
    <source>
        <dbReference type="Proteomes" id="UP000433876"/>
    </source>
</evidence>
<evidence type="ECO:0000313" key="2">
    <source>
        <dbReference type="EMBL" id="KAA8624291.1"/>
    </source>
</evidence>
<dbReference type="AlphaFoldDB" id="A0A8S8ZAY1"/>
<feature type="compositionally biased region" description="Basic residues" evidence="1">
    <location>
        <begin position="469"/>
        <end position="478"/>
    </location>
</feature>
<feature type="compositionally biased region" description="Polar residues" evidence="1">
    <location>
        <begin position="107"/>
        <end position="180"/>
    </location>
</feature>
<gene>
    <name evidence="2" type="ORF">SMACR_09682</name>
</gene>
<name>A0A8S8ZAY1_SORMA</name>
<proteinExistence type="predicted"/>
<feature type="compositionally biased region" description="Basic and acidic residues" evidence="1">
    <location>
        <begin position="90"/>
        <end position="106"/>
    </location>
</feature>
<feature type="region of interest" description="Disordered" evidence="1">
    <location>
        <begin position="458"/>
        <end position="495"/>
    </location>
</feature>
<evidence type="ECO:0000256" key="1">
    <source>
        <dbReference type="SAM" id="MobiDB-lite"/>
    </source>
</evidence>
<feature type="compositionally biased region" description="Polar residues" evidence="1">
    <location>
        <begin position="211"/>
        <end position="242"/>
    </location>
</feature>
<feature type="compositionally biased region" description="Acidic residues" evidence="1">
    <location>
        <begin position="31"/>
        <end position="47"/>
    </location>
</feature>
<organism evidence="2 3">
    <name type="scientific">Sordaria macrospora</name>
    <dbReference type="NCBI Taxonomy" id="5147"/>
    <lineage>
        <taxon>Eukaryota</taxon>
        <taxon>Fungi</taxon>
        <taxon>Dikarya</taxon>
        <taxon>Ascomycota</taxon>
        <taxon>Pezizomycotina</taxon>
        <taxon>Sordariomycetes</taxon>
        <taxon>Sordariomycetidae</taxon>
        <taxon>Sordariales</taxon>
        <taxon>Sordariaceae</taxon>
        <taxon>Sordaria</taxon>
    </lineage>
</organism>
<sequence>MEEDDSFDFDAFLREHANFDLPPIPAYGKDDYDEDAEDHNDDPETEDGFMFEESLATETGSLATATNNTADNTADDVIYSIYQPKNAAQKADDTSYKPNDAPHESNKSTYRPNNAAYNRNISTYQQTNAAYNPNFTTYPAPETTNYPSDKTHQPSHPSYNPKTTTYHQTNGAYDPNTTTYPAPHATYNPSDKGHKQSNTSYEPSDTAEKASITTNEPANATGVKNTNQATHPLSEISTVSLTNKKKAEQEPTQPDGTSNIIQVAHSTNYHDYRAELNHGIAITVAQAHQGIVPKAALPGDYAPVPPTIHADAHIVRPATLLTGHSNMSHAQLNILTSVQGHQDRTSAAIPAAKLNAPASKAPLLEPLDHGVLCQRCNQKSIWQPGTAFCFGCMSAPPSERLQQEIIARQMRGIWSCTQCFHEADNGAGKHCHSCHQRQVEKNNRARLRREAGVTWVPRYVQNGGVQKPKSNRPKRSSKASRDAKTEAIKKGLNRK</sequence>
<dbReference type="Proteomes" id="UP000433876">
    <property type="component" value="Unassembled WGS sequence"/>
</dbReference>
<feature type="region of interest" description="Disordered" evidence="1">
    <location>
        <begin position="85"/>
        <end position="258"/>
    </location>
</feature>
<accession>A0A8S8ZAY1</accession>
<dbReference type="VEuPathDB" id="FungiDB:SMAC_09682"/>
<dbReference type="EMBL" id="NMPR01000238">
    <property type="protein sequence ID" value="KAA8624291.1"/>
    <property type="molecule type" value="Genomic_DNA"/>
</dbReference>
<feature type="region of interest" description="Disordered" evidence="1">
    <location>
        <begin position="20"/>
        <end position="47"/>
    </location>
</feature>
<comment type="caution">
    <text evidence="2">The sequence shown here is derived from an EMBL/GenBank/DDBJ whole genome shotgun (WGS) entry which is preliminary data.</text>
</comment>